<protein>
    <submittedName>
        <fullName evidence="3">VIR protein</fullName>
    </submittedName>
</protein>
<feature type="compositionally biased region" description="Basic and acidic residues" evidence="1">
    <location>
        <begin position="340"/>
        <end position="355"/>
    </location>
</feature>
<dbReference type="Proteomes" id="UP000220605">
    <property type="component" value="Chromosome 11"/>
</dbReference>
<dbReference type="VEuPathDB" id="PlasmoDB:PVW1_110054000"/>
<proteinExistence type="predicted"/>
<reference evidence="4" key="1">
    <citation type="submission" date="2016-07" db="EMBL/GenBank/DDBJ databases">
        <authorList>
            <consortium name="Pathogen Informatics"/>
        </authorList>
    </citation>
    <scope>NUCLEOTIDE SEQUENCE [LARGE SCALE GENOMIC DNA]</scope>
</reference>
<feature type="compositionally biased region" description="Low complexity" evidence="1">
    <location>
        <begin position="326"/>
        <end position="335"/>
    </location>
</feature>
<dbReference type="VEuPathDB" id="PlasmoDB:PVP01_1148200"/>
<accession>A0A564ZXW4</accession>
<dbReference type="VEuPathDB" id="PlasmoDB:PVPAM_110053000"/>
<keyword evidence="2" id="KW-0812">Transmembrane</keyword>
<dbReference type="OrthoDB" id="387595at2759"/>
<gene>
    <name evidence="3" type="ORF">PVP01_1148200</name>
</gene>
<dbReference type="AlphaFoldDB" id="A0A564ZXW4"/>
<evidence type="ECO:0000256" key="2">
    <source>
        <dbReference type="SAM" id="Phobius"/>
    </source>
</evidence>
<name>A0A564ZXW4_PLAVI</name>
<sequence>MASYSSEEELKYVLGNTISYKIYEKFDEADKSNKYNSHCSNLESIPKLGNTDTTTSDCKQIARNLHTLDELAKEVNYRDRCLHYKYWIYNKIFKLVNSGSNKVEDVIKYFLELQNHVFEKLGDYSCPFNFYRINLHELKEFNEEKYLYEYFKYYHIIEDKITSDDTGKEKYKKYLTYIKDIYENHKNGYCCDDYGLIGDCYHYFICDRDYNSNKLLCKLEGDKHGPNCDLETKDLLESKKQSGDPEDLKSKEIEPYYFSCKEIKIEKDVPFLSCFVLRKGPRYADQVTKKASPESIDTTEGYTKRAIKKIESGKCSEKLNTTNNNNVANFNCTSTSDHQPSVKESDVKVEEESSKQDVQLEDTASSSQEGSKLDFRWMIDEKVLGCSNNPSDKIRYRLCKHLSDMRSKGEIGKLQLPQVTQQDVKISLPSQPLKGSTQSNDFSCYPEGSEICKNFVKYFTSESTKEVQPMESADSKNNMSLQMDAERIDVTENAYNALPDSSDYAPGILEQTDSILNNRIFRMSVVASLIIGTLITFFIYYKFTGLGRWISMKIFGKKKINANLHNNIREEFIRNPPEPMYINSKKKRARISYALM</sequence>
<dbReference type="EMBL" id="LT635622">
    <property type="protein sequence ID" value="VUZ97229.1"/>
    <property type="molecule type" value="Genomic_DNA"/>
</dbReference>
<feature type="transmembrane region" description="Helical" evidence="2">
    <location>
        <begin position="520"/>
        <end position="543"/>
    </location>
</feature>
<evidence type="ECO:0000313" key="3">
    <source>
        <dbReference type="EMBL" id="VUZ97229.1"/>
    </source>
</evidence>
<feature type="region of interest" description="Disordered" evidence="1">
    <location>
        <begin position="326"/>
        <end position="367"/>
    </location>
</feature>
<evidence type="ECO:0000313" key="4">
    <source>
        <dbReference type="Proteomes" id="UP000220605"/>
    </source>
</evidence>
<organism evidence="3 4">
    <name type="scientific">Plasmodium vivax</name>
    <name type="common">malaria parasite P. vivax</name>
    <dbReference type="NCBI Taxonomy" id="5855"/>
    <lineage>
        <taxon>Eukaryota</taxon>
        <taxon>Sar</taxon>
        <taxon>Alveolata</taxon>
        <taxon>Apicomplexa</taxon>
        <taxon>Aconoidasida</taxon>
        <taxon>Haemosporida</taxon>
        <taxon>Plasmodiidae</taxon>
        <taxon>Plasmodium</taxon>
        <taxon>Plasmodium (Plasmodium)</taxon>
    </lineage>
</organism>
<keyword evidence="2" id="KW-1133">Transmembrane helix</keyword>
<dbReference type="InterPro" id="IPR008780">
    <property type="entry name" value="Plasmodium_Vir"/>
</dbReference>
<dbReference type="Pfam" id="PF05795">
    <property type="entry name" value="Plasmodium_Vir"/>
    <property type="match status" value="1"/>
</dbReference>
<dbReference type="VEuPathDB" id="PlasmoDB:PVX_124720"/>
<keyword evidence="2" id="KW-0472">Membrane</keyword>
<evidence type="ECO:0000256" key="1">
    <source>
        <dbReference type="SAM" id="MobiDB-lite"/>
    </source>
</evidence>